<feature type="domain" description="Fibronectin type-III" evidence="5">
    <location>
        <begin position="459"/>
        <end position="547"/>
    </location>
</feature>
<organism evidence="7 8">
    <name type="scientific">Xenopus laevis</name>
    <name type="common">African clawed frog</name>
    <dbReference type="NCBI Taxonomy" id="8355"/>
    <lineage>
        <taxon>Eukaryota</taxon>
        <taxon>Metazoa</taxon>
        <taxon>Chordata</taxon>
        <taxon>Craniata</taxon>
        <taxon>Vertebrata</taxon>
        <taxon>Euteleostomi</taxon>
        <taxon>Amphibia</taxon>
        <taxon>Batrachia</taxon>
        <taxon>Anura</taxon>
        <taxon>Pipoidea</taxon>
        <taxon>Pipidae</taxon>
        <taxon>Xenopodinae</taxon>
        <taxon>Xenopus</taxon>
        <taxon>Xenopus</taxon>
    </lineage>
</organism>
<evidence type="ECO:0000313" key="8">
    <source>
        <dbReference type="RefSeq" id="XP_041435220.1"/>
    </source>
</evidence>
<dbReference type="KEGG" id="xla:108705000"/>
<evidence type="ECO:0000259" key="5">
    <source>
        <dbReference type="PROSITE" id="PS50853"/>
    </source>
</evidence>
<evidence type="ECO:0000256" key="4">
    <source>
        <dbReference type="SAM" id="SignalP"/>
    </source>
</evidence>
<dbReference type="Gene3D" id="2.60.40.10">
    <property type="entry name" value="Immunoglobulins"/>
    <property type="match status" value="3"/>
</dbReference>
<dbReference type="RefSeq" id="XP_041435220.1">
    <property type="nucleotide sequence ID" value="XM_041579286.1"/>
</dbReference>
<dbReference type="GeneID" id="108705000"/>
<dbReference type="InterPro" id="IPR013783">
    <property type="entry name" value="Ig-like_fold"/>
</dbReference>
<proteinExistence type="predicted"/>
<feature type="chain" id="PRO_5035194131" evidence="4">
    <location>
        <begin position="24"/>
        <end position="610"/>
    </location>
</feature>
<dbReference type="InterPro" id="IPR036116">
    <property type="entry name" value="FN3_sf"/>
</dbReference>
<dbReference type="Pfam" id="PF00041">
    <property type="entry name" value="fn3"/>
    <property type="match status" value="1"/>
</dbReference>
<reference evidence="8" key="1">
    <citation type="submission" date="2025-08" db="UniProtKB">
        <authorList>
            <consortium name="RefSeq"/>
        </authorList>
    </citation>
    <scope>IDENTIFICATION</scope>
    <source>
        <strain evidence="8">J_2021</strain>
        <tissue evidence="8">Erythrocytes</tissue>
    </source>
</reference>
<dbReference type="OrthoDB" id="9208658at2759"/>
<feature type="domain" description="Sushi" evidence="6">
    <location>
        <begin position="400"/>
        <end position="460"/>
    </location>
</feature>
<dbReference type="Pfam" id="PF00084">
    <property type="entry name" value="Sushi"/>
    <property type="match status" value="2"/>
</dbReference>
<dbReference type="SMART" id="SM00032">
    <property type="entry name" value="CCP"/>
    <property type="match status" value="3"/>
</dbReference>
<feature type="domain" description="Fibronectin type-III" evidence="5">
    <location>
        <begin position="89"/>
        <end position="178"/>
    </location>
</feature>
<gene>
    <name evidence="8" type="primary">LOC108705000</name>
</gene>
<dbReference type="PANTHER" id="PTHR24051">
    <property type="entry name" value="SUSHI DOMAIN-CONTAINING PROTEIN 1"/>
    <property type="match status" value="1"/>
</dbReference>
<dbReference type="AlphaFoldDB" id="A0A8J1M2G2"/>
<dbReference type="SMART" id="SM00060">
    <property type="entry name" value="FN3"/>
    <property type="match status" value="3"/>
</dbReference>
<accession>A0A8J1M2G2</accession>
<dbReference type="PANTHER" id="PTHR24051:SF6">
    <property type="entry name" value="FIBRONECTIN TYPE-III DOMAIN-CONTAINING PROTEIN-RELATED"/>
    <property type="match status" value="1"/>
</dbReference>
<dbReference type="Gene3D" id="2.10.70.10">
    <property type="entry name" value="Complement Module, domain 1"/>
    <property type="match status" value="1"/>
</dbReference>
<name>A0A8J1M2G2_XENLA</name>
<dbReference type="InterPro" id="IPR000436">
    <property type="entry name" value="Sushi_SCR_CCP_dom"/>
</dbReference>
<comment type="caution">
    <text evidence="3">Lacks conserved residue(s) required for the propagation of feature annotation.</text>
</comment>
<dbReference type="Proteomes" id="UP000186698">
    <property type="component" value="Chromosome 1S"/>
</dbReference>
<protein>
    <submittedName>
        <fullName evidence="8">Uncharacterized protein LOC108705000</fullName>
    </submittedName>
</protein>
<feature type="signal peptide" evidence="4">
    <location>
        <begin position="1"/>
        <end position="23"/>
    </location>
</feature>
<dbReference type="SUPFAM" id="SSF57535">
    <property type="entry name" value="Complement control module/SCR domain"/>
    <property type="match status" value="1"/>
</dbReference>
<dbReference type="SUPFAM" id="SSF49265">
    <property type="entry name" value="Fibronectin type III"/>
    <property type="match status" value="2"/>
</dbReference>
<evidence type="ECO:0000259" key="6">
    <source>
        <dbReference type="PROSITE" id="PS50923"/>
    </source>
</evidence>
<evidence type="ECO:0000256" key="3">
    <source>
        <dbReference type="PROSITE-ProRule" id="PRU00302"/>
    </source>
</evidence>
<dbReference type="InterPro" id="IPR035976">
    <property type="entry name" value="Sushi/SCR/CCP_sf"/>
</dbReference>
<dbReference type="InterPro" id="IPR003961">
    <property type="entry name" value="FN3_dom"/>
</dbReference>
<evidence type="ECO:0000256" key="2">
    <source>
        <dbReference type="ARBA" id="ARBA00023157"/>
    </source>
</evidence>
<evidence type="ECO:0000313" key="7">
    <source>
        <dbReference type="Proteomes" id="UP000186698"/>
    </source>
</evidence>
<dbReference type="CDD" id="cd00063">
    <property type="entry name" value="FN3"/>
    <property type="match status" value="2"/>
</dbReference>
<keyword evidence="7" id="KW-1185">Reference proteome</keyword>
<evidence type="ECO:0000256" key="1">
    <source>
        <dbReference type="ARBA" id="ARBA00022737"/>
    </source>
</evidence>
<dbReference type="PROSITE" id="PS50853">
    <property type="entry name" value="FN3"/>
    <property type="match status" value="2"/>
</dbReference>
<keyword evidence="4" id="KW-0732">Signal</keyword>
<keyword evidence="2" id="KW-1015">Disulfide bond</keyword>
<keyword evidence="1" id="KW-0677">Repeat</keyword>
<sequence length="610" mass="69346">MSPSFLAPLILTVLGVQITCSNGNPETISEQCAKPTGPGINSLSPNKDLYDQGESVTVTCAPRYQSVSDVIRCRKSRTHSNWNVPNPCFVFQLNVTLVTPTSISLQWKCDPGPCQSHWRIGVSYEAVRQNLGKRRRFPETEGVTISKLQPYTEYYITISGHTLWKETELRRIIRTKESAPGKPDFTQYPSINNNKNNNNTLKWRLSETHGVLIGYQLNISAKREYSWFFDKIESHWLRPNVTEFNMELKHGTNYTVTLQGFTSAGPGEPAVWTHETPIADQCLLSQINGINRTGVEQEYYDPEESVTVRCMEGYYPTRVKIRCMRNVRIVMWNNSAPCTEQCKKSDLSRDPNVQLVPPQDYYPPNMVVSVRCPLGYKPFWDTITCKSVQYNYMWRVHCEEQCAKPTGPGINSLSPNKDFYDLGESVTVTCAPRYQSVSDVIRCWSNGIHNYWNASDPCIAFQLNVTLVTPTSISLQWECGPGPCQSYWHIGVSYVTVGQSRSQIFPETEGVTLSELQPYTEYYITISGYKGGKRTELVRRTIRTEESAPGKPDFTQYPSIINNKKKNTIKWGLSETHGVLTGYQVTRLFCSRSWSSKQGGKKRFGGNWRS</sequence>
<dbReference type="PROSITE" id="PS50923">
    <property type="entry name" value="SUSHI"/>
    <property type="match status" value="1"/>
</dbReference>
<keyword evidence="3" id="KW-0768">Sushi</keyword>
<dbReference type="InterPro" id="IPR051622">
    <property type="entry name" value="R-tyr_protein_phosphatases"/>
</dbReference>